<dbReference type="InterPro" id="IPR000045">
    <property type="entry name" value="Prepilin_IV_endopep_pep"/>
</dbReference>
<dbReference type="STRING" id="1286171.EAL2_c16370"/>
<dbReference type="InterPro" id="IPR050882">
    <property type="entry name" value="Prepilin_peptidase/N-MTase"/>
</dbReference>
<name>W8TL47_PEPAC</name>
<dbReference type="PANTHER" id="PTHR30487:SF0">
    <property type="entry name" value="PREPILIN LEADER PEPTIDASE_N-METHYLTRANSFERASE-RELATED"/>
    <property type="match status" value="1"/>
</dbReference>
<evidence type="ECO:0000256" key="4">
    <source>
        <dbReference type="ARBA" id="ARBA00022692"/>
    </source>
</evidence>
<dbReference type="Gene3D" id="1.20.120.1220">
    <property type="match status" value="1"/>
</dbReference>
<dbReference type="GO" id="GO:0032259">
    <property type="term" value="P:methylation"/>
    <property type="evidence" value="ECO:0007669"/>
    <property type="project" value="UniProtKB-KW"/>
</dbReference>
<proteinExistence type="inferred from homology"/>
<dbReference type="Pfam" id="PF06750">
    <property type="entry name" value="A24_N_bact"/>
    <property type="match status" value="1"/>
</dbReference>
<feature type="domain" description="Prepilin peptidase A24 N-terminal" evidence="9">
    <location>
        <begin position="36"/>
        <end position="116"/>
    </location>
</feature>
<dbReference type="EMBL" id="CP007452">
    <property type="protein sequence ID" value="AHM56932.1"/>
    <property type="molecule type" value="Genomic_DNA"/>
</dbReference>
<keyword evidence="5 7" id="KW-1133">Transmembrane helix</keyword>
<keyword evidence="10" id="KW-0378">Hydrolase</keyword>
<dbReference type="InterPro" id="IPR010627">
    <property type="entry name" value="Prepilin_pept_A24_N"/>
</dbReference>
<evidence type="ECO:0000313" key="11">
    <source>
        <dbReference type="Proteomes" id="UP000019591"/>
    </source>
</evidence>
<dbReference type="eggNOG" id="COG1989">
    <property type="taxonomic scope" value="Bacteria"/>
</dbReference>
<dbReference type="Proteomes" id="UP000019591">
    <property type="component" value="Chromosome"/>
</dbReference>
<evidence type="ECO:0000256" key="6">
    <source>
        <dbReference type="ARBA" id="ARBA00023136"/>
    </source>
</evidence>
<keyword evidence="3" id="KW-1003">Cell membrane</keyword>
<evidence type="ECO:0000256" key="7">
    <source>
        <dbReference type="SAM" id="Phobius"/>
    </source>
</evidence>
<evidence type="ECO:0000313" key="10">
    <source>
        <dbReference type="EMBL" id="AHM56932.1"/>
    </source>
</evidence>
<dbReference type="GO" id="GO:0008168">
    <property type="term" value="F:methyltransferase activity"/>
    <property type="evidence" value="ECO:0007669"/>
    <property type="project" value="UniProtKB-KW"/>
</dbReference>
<dbReference type="PATRIC" id="fig|1286171.3.peg.1588"/>
<dbReference type="EC" id="3.4.23.43" evidence="10"/>
<feature type="domain" description="Prepilin type IV endopeptidase peptidase" evidence="8">
    <location>
        <begin position="130"/>
        <end position="232"/>
    </location>
</feature>
<evidence type="ECO:0000256" key="5">
    <source>
        <dbReference type="ARBA" id="ARBA00022989"/>
    </source>
</evidence>
<feature type="transmembrane region" description="Helical" evidence="7">
    <location>
        <begin position="204"/>
        <end position="237"/>
    </location>
</feature>
<feature type="transmembrane region" description="Helical" evidence="7">
    <location>
        <begin position="148"/>
        <end position="166"/>
    </location>
</feature>
<gene>
    <name evidence="10" type="primary">tapD</name>
    <name evidence="10" type="ORF">EAL2_c16370</name>
</gene>
<feature type="transmembrane region" description="Helical" evidence="7">
    <location>
        <begin position="28"/>
        <end position="50"/>
    </location>
</feature>
<organism evidence="10 11">
    <name type="scientific">Peptoclostridium acidaminophilum DSM 3953</name>
    <dbReference type="NCBI Taxonomy" id="1286171"/>
    <lineage>
        <taxon>Bacteria</taxon>
        <taxon>Bacillati</taxon>
        <taxon>Bacillota</taxon>
        <taxon>Clostridia</taxon>
        <taxon>Peptostreptococcales</taxon>
        <taxon>Peptoclostridiaceae</taxon>
        <taxon>Peptoclostridium</taxon>
    </lineage>
</organism>
<evidence type="ECO:0000259" key="8">
    <source>
        <dbReference type="Pfam" id="PF01478"/>
    </source>
</evidence>
<evidence type="ECO:0000256" key="2">
    <source>
        <dbReference type="ARBA" id="ARBA00005801"/>
    </source>
</evidence>
<comment type="similarity">
    <text evidence="2">Belongs to the peptidase A24 family.</text>
</comment>
<dbReference type="GO" id="GO:0004190">
    <property type="term" value="F:aspartic-type endopeptidase activity"/>
    <property type="evidence" value="ECO:0007669"/>
    <property type="project" value="UniProtKB-EC"/>
</dbReference>
<accession>W8TL47</accession>
<evidence type="ECO:0000259" key="9">
    <source>
        <dbReference type="Pfam" id="PF06750"/>
    </source>
</evidence>
<evidence type="ECO:0000256" key="1">
    <source>
        <dbReference type="ARBA" id="ARBA00004651"/>
    </source>
</evidence>
<keyword evidence="10" id="KW-0808">Transferase</keyword>
<dbReference type="Pfam" id="PF01478">
    <property type="entry name" value="Peptidase_A24"/>
    <property type="match status" value="1"/>
</dbReference>
<keyword evidence="11" id="KW-1185">Reference proteome</keyword>
<protein>
    <submittedName>
        <fullName evidence="10">Type 4 prepilin-like proteins leader peptide-processing enzyme</fullName>
        <ecNumber evidence="10">2.1.1.-</ecNumber>
        <ecNumber evidence="10">3.4.23.43</ecNumber>
    </submittedName>
</protein>
<feature type="transmembrane region" description="Helical" evidence="7">
    <location>
        <begin position="172"/>
        <end position="192"/>
    </location>
</feature>
<dbReference type="PANTHER" id="PTHR30487">
    <property type="entry name" value="TYPE 4 PREPILIN-LIKE PROTEINS LEADER PEPTIDE-PROCESSING ENZYME"/>
    <property type="match status" value="1"/>
</dbReference>
<sequence>MCFNTMHFAAPQNIKYHITEKKMSNTDFISYSFIFILGLVIGSFLNVCIYRIPRDESIVFPPSRCPKCGRKLSMLENMPLFSYILQRGKCKGCQGSIAVRYPIVELLTGVSFVWLFSMLGPSAVFAKYSVMMCILLAVSFIDLEHKIIPDEIVVFSIGAGILLNIIARDVTLLSALIGFFSASGILLLMAIITKGAMGGGDIKLMAAMGIFIGNGPILLALFIGFMIGGLVSLILLIFKIKGRKDYIPFGPFLAAGVLISGLFFDEILIWYLM</sequence>
<keyword evidence="6 7" id="KW-0472">Membrane</keyword>
<dbReference type="EC" id="2.1.1.-" evidence="10"/>
<dbReference type="KEGG" id="eac:EAL2_c16370"/>
<comment type="subcellular location">
    <subcellularLocation>
        <location evidence="1">Cell membrane</location>
        <topology evidence="1">Multi-pass membrane protein</topology>
    </subcellularLocation>
</comment>
<dbReference type="GO" id="GO:0005886">
    <property type="term" value="C:plasma membrane"/>
    <property type="evidence" value="ECO:0007669"/>
    <property type="project" value="UniProtKB-SubCell"/>
</dbReference>
<evidence type="ECO:0000256" key="3">
    <source>
        <dbReference type="ARBA" id="ARBA00022475"/>
    </source>
</evidence>
<dbReference type="HOGENOM" id="CLU_057101_0_1_9"/>
<feature type="transmembrane region" description="Helical" evidence="7">
    <location>
        <begin position="249"/>
        <end position="272"/>
    </location>
</feature>
<keyword evidence="4 7" id="KW-0812">Transmembrane</keyword>
<keyword evidence="10" id="KW-0489">Methyltransferase</keyword>
<reference evidence="10 11" key="1">
    <citation type="journal article" date="2014" name="Genome Announc.">
        <title>Complete Genome Sequence of Amino Acid-Utilizing Eubacterium acidaminophilum al-2 (DSM 3953).</title>
        <authorList>
            <person name="Poehlein A."/>
            <person name="Andreesen J.R."/>
            <person name="Daniel R."/>
        </authorList>
    </citation>
    <scope>NUCLEOTIDE SEQUENCE [LARGE SCALE GENOMIC DNA]</scope>
    <source>
        <strain evidence="10 11">DSM 3953</strain>
    </source>
</reference>
<dbReference type="GO" id="GO:0006465">
    <property type="term" value="P:signal peptide processing"/>
    <property type="evidence" value="ECO:0007669"/>
    <property type="project" value="TreeGrafter"/>
</dbReference>
<dbReference type="AlphaFoldDB" id="W8TL47"/>